<dbReference type="Proteomes" id="UP000177907">
    <property type="component" value="Unassembled WGS sequence"/>
</dbReference>
<reference evidence="10 11" key="1">
    <citation type="journal article" date="2016" name="Nat. Commun.">
        <title>Thousands of microbial genomes shed light on interconnected biogeochemical processes in an aquifer system.</title>
        <authorList>
            <person name="Anantharaman K."/>
            <person name="Brown C.T."/>
            <person name="Hug L.A."/>
            <person name="Sharon I."/>
            <person name="Castelle C.J."/>
            <person name="Probst A.J."/>
            <person name="Thomas B.C."/>
            <person name="Singh A."/>
            <person name="Wilkins M.J."/>
            <person name="Karaoz U."/>
            <person name="Brodie E.L."/>
            <person name="Williams K.H."/>
            <person name="Hubbard S.S."/>
            <person name="Banfield J.F."/>
        </authorList>
    </citation>
    <scope>NUCLEOTIDE SEQUENCE [LARGE SCALE GENOMIC DNA]</scope>
</reference>
<keyword evidence="3 9" id="KW-1003">Cell membrane</keyword>
<dbReference type="InterPro" id="IPR005807">
    <property type="entry name" value="SecE_bac"/>
</dbReference>
<keyword evidence="4 9" id="KW-0812">Transmembrane</keyword>
<keyword evidence="8 9" id="KW-0472">Membrane</keyword>
<dbReference type="GO" id="GO:0005886">
    <property type="term" value="C:plasma membrane"/>
    <property type="evidence" value="ECO:0007669"/>
    <property type="project" value="UniProtKB-SubCell"/>
</dbReference>
<dbReference type="InterPro" id="IPR038379">
    <property type="entry name" value="SecE_sf"/>
</dbReference>
<comment type="caution">
    <text evidence="10">The sequence shown here is derived from an EMBL/GenBank/DDBJ whole genome shotgun (WGS) entry which is preliminary data.</text>
</comment>
<gene>
    <name evidence="9" type="primary">secE</name>
    <name evidence="10" type="ORF">A3J93_01870</name>
</gene>
<evidence type="ECO:0000256" key="7">
    <source>
        <dbReference type="ARBA" id="ARBA00023010"/>
    </source>
</evidence>
<dbReference type="GO" id="GO:0009306">
    <property type="term" value="P:protein secretion"/>
    <property type="evidence" value="ECO:0007669"/>
    <property type="project" value="UniProtKB-UniRule"/>
</dbReference>
<protein>
    <recommendedName>
        <fullName evidence="9">Protein translocase subunit SecE</fullName>
    </recommendedName>
</protein>
<dbReference type="Pfam" id="PF00584">
    <property type="entry name" value="SecE"/>
    <property type="match status" value="1"/>
</dbReference>
<accession>A0A1F6NY21</accession>
<evidence type="ECO:0000256" key="8">
    <source>
        <dbReference type="ARBA" id="ARBA00023136"/>
    </source>
</evidence>
<comment type="similarity">
    <text evidence="9">Belongs to the SecE/SEC61-gamma family.</text>
</comment>
<dbReference type="HAMAP" id="MF_00422">
    <property type="entry name" value="SecE"/>
    <property type="match status" value="1"/>
</dbReference>
<dbReference type="AlphaFoldDB" id="A0A1F6NY21"/>
<evidence type="ECO:0000313" key="10">
    <source>
        <dbReference type="EMBL" id="OGH88816.1"/>
    </source>
</evidence>
<evidence type="ECO:0000256" key="2">
    <source>
        <dbReference type="ARBA" id="ARBA00022448"/>
    </source>
</evidence>
<dbReference type="PANTHER" id="PTHR33910">
    <property type="entry name" value="PROTEIN TRANSLOCASE SUBUNIT SECE"/>
    <property type="match status" value="1"/>
</dbReference>
<keyword evidence="7 9" id="KW-0811">Translocation</keyword>
<comment type="subcellular location">
    <subcellularLocation>
        <location evidence="9">Cell membrane</location>
        <topology evidence="9">Single-pass membrane protein</topology>
    </subcellularLocation>
    <subcellularLocation>
        <location evidence="1">Membrane</location>
    </subcellularLocation>
</comment>
<name>A0A1F6NY21_9BACT</name>
<evidence type="ECO:0000256" key="6">
    <source>
        <dbReference type="ARBA" id="ARBA00022989"/>
    </source>
</evidence>
<dbReference type="GO" id="GO:0065002">
    <property type="term" value="P:intracellular protein transmembrane transport"/>
    <property type="evidence" value="ECO:0007669"/>
    <property type="project" value="UniProtKB-UniRule"/>
</dbReference>
<organism evidence="10 11">
    <name type="scientific">Candidatus Magasanikbacteria bacterium RIFOXYC2_FULL_42_28</name>
    <dbReference type="NCBI Taxonomy" id="1798704"/>
    <lineage>
        <taxon>Bacteria</taxon>
        <taxon>Candidatus Magasanikiibacteriota</taxon>
    </lineage>
</organism>
<dbReference type="InterPro" id="IPR001901">
    <property type="entry name" value="Translocase_SecE/Sec61-g"/>
</dbReference>
<dbReference type="GO" id="GO:0006605">
    <property type="term" value="P:protein targeting"/>
    <property type="evidence" value="ECO:0007669"/>
    <property type="project" value="UniProtKB-UniRule"/>
</dbReference>
<evidence type="ECO:0000256" key="9">
    <source>
        <dbReference type="HAMAP-Rule" id="MF_00422"/>
    </source>
</evidence>
<keyword evidence="5 9" id="KW-0653">Protein transport</keyword>
<sequence length="64" mass="7288">MNIVTSTKNYLLGSYEEMKKVSWPTKKQTINYSWLVVGLSVGVAIFFAVLDYIFNLGIEQIIVL</sequence>
<evidence type="ECO:0000313" key="11">
    <source>
        <dbReference type="Proteomes" id="UP000177907"/>
    </source>
</evidence>
<dbReference type="Gene3D" id="1.20.5.1030">
    <property type="entry name" value="Preprotein translocase secy subunit"/>
    <property type="match status" value="1"/>
</dbReference>
<evidence type="ECO:0000256" key="3">
    <source>
        <dbReference type="ARBA" id="ARBA00022475"/>
    </source>
</evidence>
<keyword evidence="2 9" id="KW-0813">Transport</keyword>
<feature type="transmembrane region" description="Helical" evidence="9">
    <location>
        <begin position="32"/>
        <end position="54"/>
    </location>
</feature>
<comment type="subunit">
    <text evidence="9">Component of the Sec protein translocase complex. Heterotrimer consisting of SecY, SecE and SecG subunits. The heterotrimers can form oligomers, although 1 heterotrimer is thought to be able to translocate proteins. Interacts with the ribosome. Interacts with SecDF, and other proteins may be involved. Interacts with SecA.</text>
</comment>
<proteinExistence type="inferred from homology"/>
<dbReference type="NCBIfam" id="TIGR00964">
    <property type="entry name" value="secE_bact"/>
    <property type="match status" value="1"/>
</dbReference>
<dbReference type="GO" id="GO:0008320">
    <property type="term" value="F:protein transmembrane transporter activity"/>
    <property type="evidence" value="ECO:0007669"/>
    <property type="project" value="UniProtKB-UniRule"/>
</dbReference>
<evidence type="ECO:0000256" key="4">
    <source>
        <dbReference type="ARBA" id="ARBA00022692"/>
    </source>
</evidence>
<dbReference type="STRING" id="1798704.A3J93_01870"/>
<keyword evidence="6 9" id="KW-1133">Transmembrane helix</keyword>
<evidence type="ECO:0000256" key="1">
    <source>
        <dbReference type="ARBA" id="ARBA00004370"/>
    </source>
</evidence>
<evidence type="ECO:0000256" key="5">
    <source>
        <dbReference type="ARBA" id="ARBA00022927"/>
    </source>
</evidence>
<dbReference type="EMBL" id="MFQZ01000001">
    <property type="protein sequence ID" value="OGH88816.1"/>
    <property type="molecule type" value="Genomic_DNA"/>
</dbReference>
<dbReference type="PROSITE" id="PS01067">
    <property type="entry name" value="SECE_SEC61G"/>
    <property type="match status" value="1"/>
</dbReference>
<dbReference type="PANTHER" id="PTHR33910:SF1">
    <property type="entry name" value="PROTEIN TRANSLOCASE SUBUNIT SECE"/>
    <property type="match status" value="1"/>
</dbReference>
<comment type="function">
    <text evidence="9">Essential subunit of the Sec protein translocation channel SecYEG. Clamps together the 2 halves of SecY. May contact the channel plug during translocation.</text>
</comment>
<dbReference type="GO" id="GO:0043952">
    <property type="term" value="P:protein transport by the Sec complex"/>
    <property type="evidence" value="ECO:0007669"/>
    <property type="project" value="UniProtKB-UniRule"/>
</dbReference>